<dbReference type="Pfam" id="PF01648">
    <property type="entry name" value="ACPS"/>
    <property type="match status" value="1"/>
</dbReference>
<dbReference type="GO" id="GO:0008897">
    <property type="term" value="F:holo-[acyl-carrier-protein] synthase activity"/>
    <property type="evidence" value="ECO:0007669"/>
    <property type="project" value="InterPro"/>
</dbReference>
<dbReference type="RefSeq" id="WP_162424130.1">
    <property type="nucleotide sequence ID" value="NZ_WVIE01000018.1"/>
</dbReference>
<evidence type="ECO:0000259" key="7">
    <source>
        <dbReference type="Pfam" id="PF22624"/>
    </source>
</evidence>
<keyword evidence="3 8" id="KW-0808">Transferase</keyword>
<feature type="domain" description="4'-phosphopantetheinyl transferase N-terminal" evidence="7">
    <location>
        <begin position="31"/>
        <end position="113"/>
    </location>
</feature>
<dbReference type="InterPro" id="IPR050559">
    <property type="entry name" value="P-Pant_transferase_sf"/>
</dbReference>
<name>A0A8J7Z5M2_9CYAN</name>
<evidence type="ECO:0000256" key="5">
    <source>
        <dbReference type="ARBA" id="ARBA00022842"/>
    </source>
</evidence>
<dbReference type="GO" id="GO:0000287">
    <property type="term" value="F:magnesium ion binding"/>
    <property type="evidence" value="ECO:0007669"/>
    <property type="project" value="InterPro"/>
</dbReference>
<keyword evidence="4" id="KW-0479">Metal-binding</keyword>
<dbReference type="GO" id="GO:0005829">
    <property type="term" value="C:cytosol"/>
    <property type="evidence" value="ECO:0007669"/>
    <property type="project" value="TreeGrafter"/>
</dbReference>
<dbReference type="SUPFAM" id="SSF56214">
    <property type="entry name" value="4'-phosphopantetheinyl transferase"/>
    <property type="match status" value="2"/>
</dbReference>
<evidence type="ECO:0000256" key="3">
    <source>
        <dbReference type="ARBA" id="ARBA00022679"/>
    </source>
</evidence>
<reference evidence="8" key="1">
    <citation type="submission" date="2019-12" db="EMBL/GenBank/DDBJ databases">
        <title>High-Quality draft genome sequences of three cyanobacteria isolated from the limestone walls of the Old Cathedral of Coimbra.</title>
        <authorList>
            <person name="Tiago I."/>
            <person name="Soares F."/>
            <person name="Portugal A."/>
        </authorList>
    </citation>
    <scope>NUCLEOTIDE SEQUENCE</scope>
    <source>
        <strain evidence="8">A</strain>
    </source>
</reference>
<dbReference type="InterPro" id="IPR004568">
    <property type="entry name" value="Ppantetheine-prot_Trfase_dom"/>
</dbReference>
<keyword evidence="9" id="KW-1185">Reference proteome</keyword>
<comment type="caution">
    <text evidence="8">The sequence shown here is derived from an EMBL/GenBank/DDBJ whole genome shotgun (WGS) entry which is preliminary data.</text>
</comment>
<feature type="domain" description="4'-phosphopantetheinyl transferase" evidence="6">
    <location>
        <begin position="133"/>
        <end position="228"/>
    </location>
</feature>
<dbReference type="Pfam" id="PF22624">
    <property type="entry name" value="AASDHPPT_N"/>
    <property type="match status" value="1"/>
</dbReference>
<gene>
    <name evidence="8" type="ORF">GS601_15125</name>
</gene>
<comment type="similarity">
    <text evidence="2">Belongs to the P-Pant transferase superfamily. Gsp/Sfp/HetI/AcpT family.</text>
</comment>
<protein>
    <submittedName>
        <fullName evidence="8">4'-phosphopantetheinyl transferase superfamily protein</fullName>
    </submittedName>
</protein>
<evidence type="ECO:0000256" key="2">
    <source>
        <dbReference type="ARBA" id="ARBA00010990"/>
    </source>
</evidence>
<dbReference type="GO" id="GO:0019878">
    <property type="term" value="P:lysine biosynthetic process via aminoadipic acid"/>
    <property type="evidence" value="ECO:0007669"/>
    <property type="project" value="TreeGrafter"/>
</dbReference>
<dbReference type="AlphaFoldDB" id="A0A8J7Z5M2"/>
<dbReference type="Proteomes" id="UP000646053">
    <property type="component" value="Unassembled WGS sequence"/>
</dbReference>
<comment type="cofactor">
    <cofactor evidence="1">
        <name>Mg(2+)</name>
        <dbReference type="ChEBI" id="CHEBI:18420"/>
    </cofactor>
</comment>
<organism evidence="8 9">
    <name type="scientific">Myxacorys almedinensis A</name>
    <dbReference type="NCBI Taxonomy" id="2690445"/>
    <lineage>
        <taxon>Bacteria</taxon>
        <taxon>Bacillati</taxon>
        <taxon>Cyanobacteriota</taxon>
        <taxon>Cyanophyceae</taxon>
        <taxon>Leptolyngbyales</taxon>
        <taxon>Leptolyngbyaceae</taxon>
        <taxon>Myxacorys</taxon>
        <taxon>Myxacorys almedinensis</taxon>
    </lineage>
</organism>
<evidence type="ECO:0000256" key="4">
    <source>
        <dbReference type="ARBA" id="ARBA00022723"/>
    </source>
</evidence>
<keyword evidence="5" id="KW-0460">Magnesium</keyword>
<dbReference type="PANTHER" id="PTHR12215">
    <property type="entry name" value="PHOSPHOPANTETHEINE TRANSFERASE"/>
    <property type="match status" value="1"/>
</dbReference>
<dbReference type="EMBL" id="WVIE01000018">
    <property type="protein sequence ID" value="NDJ18601.1"/>
    <property type="molecule type" value="Genomic_DNA"/>
</dbReference>
<dbReference type="NCBIfam" id="TIGR00556">
    <property type="entry name" value="pantethn_trn"/>
    <property type="match status" value="1"/>
</dbReference>
<dbReference type="InterPro" id="IPR008278">
    <property type="entry name" value="4-PPantetheinyl_Trfase_dom"/>
</dbReference>
<accession>A0A8J7Z5M2</accession>
<sequence>MNDWQTPPDLLILKPYDLHVWQARLDVESDSLAAFAQTLSGDERLRADRFQFHVHRDRFIAGRGILRSLLSRYLDCLPQALTFSYGVHGKPALLSCQAYNCQALQFNVAHSQDRALYILSRDASELGRANRTVGIDIEQIRNVDRLEALTRRFFSAIEHAAICDAEAHQRSRLFFRYWTCKEAYLKATGDGLGKLGDLEISLSVEQSARFQRLPANESTQQWYLQELELDSDFVGALSARYSPTCSSSAESPEPSFRVHQFTFDPQ</sequence>
<dbReference type="Gene3D" id="3.90.470.20">
    <property type="entry name" value="4'-phosphopantetheinyl transferase domain"/>
    <property type="match status" value="2"/>
</dbReference>
<dbReference type="GO" id="GO:0006633">
    <property type="term" value="P:fatty acid biosynthetic process"/>
    <property type="evidence" value="ECO:0007669"/>
    <property type="project" value="InterPro"/>
</dbReference>
<dbReference type="InterPro" id="IPR037143">
    <property type="entry name" value="4-PPantetheinyl_Trfase_dom_sf"/>
</dbReference>
<dbReference type="PANTHER" id="PTHR12215:SF10">
    <property type="entry name" value="L-AMINOADIPATE-SEMIALDEHYDE DEHYDROGENASE-PHOSPHOPANTETHEINYL TRANSFERASE"/>
    <property type="match status" value="1"/>
</dbReference>
<evidence type="ECO:0000259" key="6">
    <source>
        <dbReference type="Pfam" id="PF01648"/>
    </source>
</evidence>
<proteinExistence type="inferred from homology"/>
<dbReference type="InterPro" id="IPR055066">
    <property type="entry name" value="AASDHPPT_N"/>
</dbReference>
<evidence type="ECO:0000256" key="1">
    <source>
        <dbReference type="ARBA" id="ARBA00001946"/>
    </source>
</evidence>
<evidence type="ECO:0000313" key="9">
    <source>
        <dbReference type="Proteomes" id="UP000646053"/>
    </source>
</evidence>
<evidence type="ECO:0000313" key="8">
    <source>
        <dbReference type="EMBL" id="NDJ18601.1"/>
    </source>
</evidence>